<dbReference type="EMBL" id="BKCJ010003050">
    <property type="protein sequence ID" value="GEU52663.1"/>
    <property type="molecule type" value="Genomic_DNA"/>
</dbReference>
<accession>A0A6L2KSW5</accession>
<protein>
    <recommendedName>
        <fullName evidence="4">CCHC-type domain-containing protein</fullName>
    </recommendedName>
</protein>
<dbReference type="InterPro" id="IPR036875">
    <property type="entry name" value="Znf_CCHC_sf"/>
</dbReference>
<feature type="region of interest" description="Disordered" evidence="3">
    <location>
        <begin position="461"/>
        <end position="481"/>
    </location>
</feature>
<proteinExistence type="predicted"/>
<evidence type="ECO:0000256" key="3">
    <source>
        <dbReference type="SAM" id="MobiDB-lite"/>
    </source>
</evidence>
<sequence length="499" mass="57656">MEAIEKRFGRNKETKKVQKTILKQQYENFTGLSSESLDQIHDRLQKLISQLEILRESLSQEDINLKFLRILPTEWRTHTLIWRNKTDLDEQIIDNLFNILKIYEAEVKSSSSASTSTQNIAFVSSQTTDSTNDPVSAVARRNLRENRPTSMGFDMSKIECYNCHRKGHFTRECRSPKDIRRNGLEYVKARLLAYQLNESIFKEDIRLLKLKVQLRDNALVVLRQKFKKAEQERDDFKLKLEKFQTSLKNLSQLLASQTNDKIRLGYNTQVFTSFMFDCDEMFTSETVESLPASPIYDRYQSGDGYHAVPLTYTGTFMPPKPDLVFHDAPNVSDSEDYFKAEIPQNSPSFVQTTKHIKTHRPSVKTVETSIPADNHKTAIPKPKSNGNRRNRKACFVCKSLDHLFKDYDFYERKIDQTPVRNHAQRENHQQYANMTLPNTQRHVVPTAVLTKTRQAKTIITKPHSPPRRNINRSLSPRASTFPPKVTAALAPMVNVVKGN</sequence>
<name>A0A6L2KSW5_TANCI</name>
<keyword evidence="1" id="KW-0862">Zinc</keyword>
<organism evidence="5">
    <name type="scientific">Tanacetum cinerariifolium</name>
    <name type="common">Dalmatian daisy</name>
    <name type="synonym">Chrysanthemum cinerariifolium</name>
    <dbReference type="NCBI Taxonomy" id="118510"/>
    <lineage>
        <taxon>Eukaryota</taxon>
        <taxon>Viridiplantae</taxon>
        <taxon>Streptophyta</taxon>
        <taxon>Embryophyta</taxon>
        <taxon>Tracheophyta</taxon>
        <taxon>Spermatophyta</taxon>
        <taxon>Magnoliopsida</taxon>
        <taxon>eudicotyledons</taxon>
        <taxon>Gunneridae</taxon>
        <taxon>Pentapetalae</taxon>
        <taxon>asterids</taxon>
        <taxon>campanulids</taxon>
        <taxon>Asterales</taxon>
        <taxon>Asteraceae</taxon>
        <taxon>Asteroideae</taxon>
        <taxon>Anthemideae</taxon>
        <taxon>Anthemidinae</taxon>
        <taxon>Tanacetum</taxon>
    </lineage>
</organism>
<feature type="domain" description="CCHC-type" evidence="4">
    <location>
        <begin position="160"/>
        <end position="175"/>
    </location>
</feature>
<evidence type="ECO:0000256" key="2">
    <source>
        <dbReference type="SAM" id="Coils"/>
    </source>
</evidence>
<dbReference type="InterPro" id="IPR001878">
    <property type="entry name" value="Znf_CCHC"/>
</dbReference>
<dbReference type="SUPFAM" id="SSF57756">
    <property type="entry name" value="Retrovirus zinc finger-like domains"/>
    <property type="match status" value="1"/>
</dbReference>
<evidence type="ECO:0000313" key="5">
    <source>
        <dbReference type="EMBL" id="GEU52663.1"/>
    </source>
</evidence>
<dbReference type="Gene3D" id="4.10.60.10">
    <property type="entry name" value="Zinc finger, CCHC-type"/>
    <property type="match status" value="1"/>
</dbReference>
<dbReference type="AlphaFoldDB" id="A0A6L2KSW5"/>
<dbReference type="Pfam" id="PF14223">
    <property type="entry name" value="Retrotran_gag_2"/>
    <property type="match status" value="1"/>
</dbReference>
<feature type="coiled-coil region" evidence="2">
    <location>
        <begin position="219"/>
        <end position="260"/>
    </location>
</feature>
<keyword evidence="2" id="KW-0175">Coiled coil</keyword>
<dbReference type="GO" id="GO:0008270">
    <property type="term" value="F:zinc ion binding"/>
    <property type="evidence" value="ECO:0007669"/>
    <property type="project" value="UniProtKB-KW"/>
</dbReference>
<gene>
    <name evidence="5" type="ORF">Tci_024641</name>
</gene>
<reference evidence="5" key="1">
    <citation type="journal article" date="2019" name="Sci. Rep.">
        <title>Draft genome of Tanacetum cinerariifolium, the natural source of mosquito coil.</title>
        <authorList>
            <person name="Yamashiro T."/>
            <person name="Shiraishi A."/>
            <person name="Satake H."/>
            <person name="Nakayama K."/>
        </authorList>
    </citation>
    <scope>NUCLEOTIDE SEQUENCE</scope>
</reference>
<dbReference type="GO" id="GO:0003676">
    <property type="term" value="F:nucleic acid binding"/>
    <property type="evidence" value="ECO:0007669"/>
    <property type="project" value="InterPro"/>
</dbReference>
<dbReference type="PROSITE" id="PS50158">
    <property type="entry name" value="ZF_CCHC"/>
    <property type="match status" value="1"/>
</dbReference>
<comment type="caution">
    <text evidence="5">The sequence shown here is derived from an EMBL/GenBank/DDBJ whole genome shotgun (WGS) entry which is preliminary data.</text>
</comment>
<keyword evidence="1" id="KW-0479">Metal-binding</keyword>
<feature type="coiled-coil region" evidence="2">
    <location>
        <begin position="37"/>
        <end position="64"/>
    </location>
</feature>
<evidence type="ECO:0000256" key="1">
    <source>
        <dbReference type="PROSITE-ProRule" id="PRU00047"/>
    </source>
</evidence>
<evidence type="ECO:0000259" key="4">
    <source>
        <dbReference type="PROSITE" id="PS50158"/>
    </source>
</evidence>
<keyword evidence="1" id="KW-0863">Zinc-finger</keyword>